<dbReference type="InterPro" id="IPR049945">
    <property type="entry name" value="AAA_22"/>
</dbReference>
<gene>
    <name evidence="3" type="ORF">MNBD_DELTA03-247</name>
</gene>
<dbReference type="Gene3D" id="3.40.50.300">
    <property type="entry name" value="P-loop containing nucleotide triphosphate hydrolases"/>
    <property type="match status" value="1"/>
</dbReference>
<dbReference type="EMBL" id="UOEX01000284">
    <property type="protein sequence ID" value="VAW39518.1"/>
    <property type="molecule type" value="Genomic_DNA"/>
</dbReference>
<accession>A0A3B0V7C0</accession>
<dbReference type="Pfam" id="PF13401">
    <property type="entry name" value="AAA_22"/>
    <property type="match status" value="1"/>
</dbReference>
<feature type="transmembrane region" description="Helical" evidence="1">
    <location>
        <begin position="293"/>
        <end position="315"/>
    </location>
</feature>
<dbReference type="GO" id="GO:0016887">
    <property type="term" value="F:ATP hydrolysis activity"/>
    <property type="evidence" value="ECO:0007669"/>
    <property type="project" value="InterPro"/>
</dbReference>
<keyword evidence="1" id="KW-1133">Transmembrane helix</keyword>
<dbReference type="SMART" id="SM00382">
    <property type="entry name" value="AAA"/>
    <property type="match status" value="1"/>
</dbReference>
<dbReference type="InterPro" id="IPR052026">
    <property type="entry name" value="ExeA_AAA_ATPase_DNA-bind"/>
</dbReference>
<dbReference type="InterPro" id="IPR027417">
    <property type="entry name" value="P-loop_NTPase"/>
</dbReference>
<protein>
    <recommendedName>
        <fullName evidence="2">AAA+ ATPase domain-containing protein</fullName>
    </recommendedName>
</protein>
<reference evidence="3" key="1">
    <citation type="submission" date="2018-06" db="EMBL/GenBank/DDBJ databases">
        <authorList>
            <person name="Zhirakovskaya E."/>
        </authorList>
    </citation>
    <scope>NUCLEOTIDE SEQUENCE</scope>
</reference>
<name>A0A3B0V7C0_9ZZZZ</name>
<dbReference type="PANTHER" id="PTHR35894:SF1">
    <property type="entry name" value="PHOSPHORIBULOKINASE _ URIDINE KINASE FAMILY"/>
    <property type="match status" value="1"/>
</dbReference>
<dbReference type="InterPro" id="IPR003593">
    <property type="entry name" value="AAA+_ATPase"/>
</dbReference>
<organism evidence="3">
    <name type="scientific">hydrothermal vent metagenome</name>
    <dbReference type="NCBI Taxonomy" id="652676"/>
    <lineage>
        <taxon>unclassified sequences</taxon>
        <taxon>metagenomes</taxon>
        <taxon>ecological metagenomes</taxon>
    </lineage>
</organism>
<dbReference type="SUPFAM" id="SSF52540">
    <property type="entry name" value="P-loop containing nucleoside triphosphate hydrolases"/>
    <property type="match status" value="1"/>
</dbReference>
<feature type="domain" description="AAA+ ATPase" evidence="2">
    <location>
        <begin position="42"/>
        <end position="188"/>
    </location>
</feature>
<dbReference type="PANTHER" id="PTHR35894">
    <property type="entry name" value="GENERAL SECRETION PATHWAY PROTEIN A-RELATED"/>
    <property type="match status" value="1"/>
</dbReference>
<evidence type="ECO:0000313" key="3">
    <source>
        <dbReference type="EMBL" id="VAW39518.1"/>
    </source>
</evidence>
<evidence type="ECO:0000256" key="1">
    <source>
        <dbReference type="SAM" id="Phobius"/>
    </source>
</evidence>
<sequence length="338" mass="38615">MYTKYYGLANKPFSIVPDPDTVYMSEGHQEALAILRYGVIDRKGFLMLTGGVGTGKTTLLQLLLKSMDSNIHVCLLANPTLSIDDFYYYLAAKYGLREFEGNKAKFMLDFADFLKKCRRQNERVLLIVDEAHAMPVELLEEIRLLSNQEYQEYGIMSIFLVGQPELNDHLAHERLLPLLQRIGIRYHLQPFSWEDTGKYILFRLTRSGGQSAEIFTRQAIERIHEHSKGVPRLINIICDQALLSGFAEGAPVIEEEMIQQCIMDLNIYNSSNPPPPASKKAALNHSWLVFKNVLLTSLWLLIIIVVVMAALFVFWDINPIGIINKAGNWLLDFIFKLF</sequence>
<keyword evidence="1" id="KW-0812">Transmembrane</keyword>
<keyword evidence="1" id="KW-0472">Membrane</keyword>
<dbReference type="AlphaFoldDB" id="A0A3B0V7C0"/>
<proteinExistence type="predicted"/>
<evidence type="ECO:0000259" key="2">
    <source>
        <dbReference type="SMART" id="SM00382"/>
    </source>
</evidence>